<dbReference type="GO" id="GO:0061015">
    <property type="term" value="P:snRNA import into nucleus"/>
    <property type="evidence" value="ECO:0007669"/>
    <property type="project" value="InterPro"/>
</dbReference>
<evidence type="ECO:0000256" key="1">
    <source>
        <dbReference type="ARBA" id="ARBA00003975"/>
    </source>
</evidence>
<feature type="domain" description="Snurportin-1 N-terminal" evidence="10">
    <location>
        <begin position="30"/>
        <end position="70"/>
    </location>
</feature>
<organism evidence="12 13">
    <name type="scientific">Trichobilharzia regenti</name>
    <name type="common">Nasal bird schistosome</name>
    <dbReference type="NCBI Taxonomy" id="157069"/>
    <lineage>
        <taxon>Eukaryota</taxon>
        <taxon>Metazoa</taxon>
        <taxon>Spiralia</taxon>
        <taxon>Lophotrochozoa</taxon>
        <taxon>Platyhelminthes</taxon>
        <taxon>Trematoda</taxon>
        <taxon>Digenea</taxon>
        <taxon>Strigeidida</taxon>
        <taxon>Schistosomatoidea</taxon>
        <taxon>Schistosomatidae</taxon>
        <taxon>Trichobilharzia</taxon>
    </lineage>
</organism>
<evidence type="ECO:0000313" key="12">
    <source>
        <dbReference type="Proteomes" id="UP000050795"/>
    </source>
</evidence>
<reference evidence="12" key="1">
    <citation type="submission" date="2022-06" db="EMBL/GenBank/DDBJ databases">
        <authorList>
            <person name="Berger JAMES D."/>
            <person name="Berger JAMES D."/>
        </authorList>
    </citation>
    <scope>NUCLEOTIDE SEQUENCE [LARGE SCALE GENOMIC DNA]</scope>
</reference>
<dbReference type="Pfam" id="PF21974">
    <property type="entry name" value="SPN1_m3Gcap_bd"/>
    <property type="match status" value="1"/>
</dbReference>
<proteinExistence type="inferred from homology"/>
<reference evidence="13" key="2">
    <citation type="submission" date="2023-11" db="UniProtKB">
        <authorList>
            <consortium name="WormBaseParasite"/>
        </authorList>
    </citation>
    <scope>IDENTIFICATION</scope>
</reference>
<evidence type="ECO:0000256" key="2">
    <source>
        <dbReference type="ARBA" id="ARBA00004123"/>
    </source>
</evidence>
<dbReference type="GO" id="GO:0003723">
    <property type="term" value="F:RNA binding"/>
    <property type="evidence" value="ECO:0007669"/>
    <property type="project" value="UniProtKB-KW"/>
</dbReference>
<dbReference type="AlphaFoldDB" id="A0AA85KEE7"/>
<keyword evidence="8" id="KW-0694">RNA-binding</keyword>
<evidence type="ECO:0000313" key="13">
    <source>
        <dbReference type="WBParaSite" id="TREG1_82480.1"/>
    </source>
</evidence>
<dbReference type="PANTHER" id="PTHR13403">
    <property type="entry name" value="SNURPORTIN1 RNUT1 PROTEIN RNA, U TRANSPORTER 1"/>
    <property type="match status" value="1"/>
</dbReference>
<evidence type="ECO:0000256" key="7">
    <source>
        <dbReference type="ARBA" id="ARBA00022490"/>
    </source>
</evidence>
<accession>A0AA85KEE7</accession>
<evidence type="ECO:0000259" key="10">
    <source>
        <dbReference type="Pfam" id="PF11538"/>
    </source>
</evidence>
<keyword evidence="7" id="KW-0963">Cytoplasm</keyword>
<dbReference type="SUPFAM" id="SSF56091">
    <property type="entry name" value="DNA ligase/mRNA capping enzyme, catalytic domain"/>
    <property type="match status" value="1"/>
</dbReference>
<evidence type="ECO:0000256" key="6">
    <source>
        <dbReference type="ARBA" id="ARBA00022448"/>
    </source>
</evidence>
<evidence type="ECO:0000259" key="11">
    <source>
        <dbReference type="Pfam" id="PF21974"/>
    </source>
</evidence>
<keyword evidence="12" id="KW-1185">Reference proteome</keyword>
<evidence type="ECO:0000256" key="5">
    <source>
        <dbReference type="ARBA" id="ARBA00016034"/>
    </source>
</evidence>
<evidence type="ECO:0000256" key="8">
    <source>
        <dbReference type="ARBA" id="ARBA00022884"/>
    </source>
</evidence>
<comment type="similarity">
    <text evidence="4">Belongs to the snurportin family.</text>
</comment>
<dbReference type="InterPro" id="IPR017336">
    <property type="entry name" value="Snurportin-1"/>
</dbReference>
<dbReference type="GO" id="GO:0005737">
    <property type="term" value="C:cytoplasm"/>
    <property type="evidence" value="ECO:0007669"/>
    <property type="project" value="UniProtKB-SubCell"/>
</dbReference>
<evidence type="ECO:0000256" key="4">
    <source>
        <dbReference type="ARBA" id="ARBA00007540"/>
    </source>
</evidence>
<keyword evidence="6" id="KW-0813">Transport</keyword>
<dbReference type="Proteomes" id="UP000050795">
    <property type="component" value="Unassembled WGS sequence"/>
</dbReference>
<protein>
    <recommendedName>
        <fullName evidence="5">Snurportin-1</fullName>
    </recommendedName>
</protein>
<name>A0AA85KEE7_TRIRE</name>
<dbReference type="InterPro" id="IPR047857">
    <property type="entry name" value="Snurportin1_C"/>
</dbReference>
<dbReference type="InterPro" id="IPR024721">
    <property type="entry name" value="Snurportin-1_N"/>
</dbReference>
<keyword evidence="9" id="KW-0539">Nucleus</keyword>
<dbReference type="PANTHER" id="PTHR13403:SF6">
    <property type="entry name" value="SNURPORTIN-1"/>
    <property type="match status" value="1"/>
</dbReference>
<evidence type="ECO:0000256" key="3">
    <source>
        <dbReference type="ARBA" id="ARBA00004496"/>
    </source>
</evidence>
<feature type="domain" description="Snurportin-1 m3G cap-binding" evidence="11">
    <location>
        <begin position="107"/>
        <end position="298"/>
    </location>
</feature>
<evidence type="ECO:0000256" key="9">
    <source>
        <dbReference type="ARBA" id="ARBA00023242"/>
    </source>
</evidence>
<comment type="function">
    <text evidence="1">Functions as an U snRNP-specific nuclear import adapter. Involved in the trimethylguanosine (m3G)-cap-dependent nuclear import of U snRNPs. Binds specifically to the terminal m3G-cap U snRNAs.</text>
</comment>
<sequence>MELDSLCKQWNTTLDIDEENLEIVSESQNHPRLSLYKNQGRAVDQERRWRQQLAKLRSKKHRSNHFDCNRFALNDDDENLKKHPWAASNEPSGCRKIKSWRCHSKFLMLAEWLLFMPPNFTEEYSLKLCPKGRHVFVKASEGETKVYTRNGHHFLSTISRLPGGGLGQSDRQNSSYMTLLDCILWSSEDNVDVNCESQVLVHQFHVIDIIYMRSTAYSQLSFRERSQWMETYLKQQIEEFSEGDPVHFHIVPSHRCDTESMQNAFSSMPSYEVDGVLFYHDDVNYEPGATPLVNWLKPYMLPEWFPNIKFHSDFMKNMPSDYT</sequence>
<dbReference type="Pfam" id="PF11538">
    <property type="entry name" value="Snurportin1"/>
    <property type="match status" value="1"/>
</dbReference>
<dbReference type="Gene3D" id="3.30.470.30">
    <property type="entry name" value="DNA ligase/mRNA capping enzyme"/>
    <property type="match status" value="1"/>
</dbReference>
<dbReference type="CDD" id="cd09232">
    <property type="entry name" value="Snurportin-1_C"/>
    <property type="match status" value="1"/>
</dbReference>
<dbReference type="GO" id="GO:0005634">
    <property type="term" value="C:nucleus"/>
    <property type="evidence" value="ECO:0007669"/>
    <property type="project" value="UniProtKB-SubCell"/>
</dbReference>
<dbReference type="WBParaSite" id="TREG1_82480.1">
    <property type="protein sequence ID" value="TREG1_82480.1"/>
    <property type="gene ID" value="TREG1_82480"/>
</dbReference>
<comment type="subcellular location">
    <subcellularLocation>
        <location evidence="3">Cytoplasm</location>
    </subcellularLocation>
    <subcellularLocation>
        <location evidence="2">Nucleus</location>
    </subcellularLocation>
</comment>